<evidence type="ECO:0000256" key="1">
    <source>
        <dbReference type="ARBA" id="ARBA00023242"/>
    </source>
</evidence>
<gene>
    <name evidence="2" type="ORF">CSUI_001286</name>
</gene>
<dbReference type="PIRSF" id="PIRSF001213">
    <property type="entry name" value="Psome_endopept_beta"/>
    <property type="match status" value="1"/>
</dbReference>
<dbReference type="InterPro" id="IPR029055">
    <property type="entry name" value="Ntn_hydrolases_N"/>
</dbReference>
<dbReference type="Proteomes" id="UP000221165">
    <property type="component" value="Unassembled WGS sequence"/>
</dbReference>
<name>A0A2C6LCS4_9APIC</name>
<accession>A0A2C6LCS4</accession>
<dbReference type="PANTHER" id="PTHR32194">
    <property type="entry name" value="METALLOPROTEASE TLDD"/>
    <property type="match status" value="1"/>
</dbReference>
<dbReference type="CDD" id="cd03760">
    <property type="entry name" value="proteasome_beta_type_4"/>
    <property type="match status" value="1"/>
</dbReference>
<reference evidence="2 3" key="1">
    <citation type="journal article" date="2017" name="Int. J. Parasitol.">
        <title>The genome of the protozoan parasite Cystoisospora suis and a reverse vaccinology approach to identify vaccine candidates.</title>
        <authorList>
            <person name="Palmieri N."/>
            <person name="Shrestha A."/>
            <person name="Ruttkowski B."/>
            <person name="Beck T."/>
            <person name="Vogl C."/>
            <person name="Tomley F."/>
            <person name="Blake D.P."/>
            <person name="Joachim A."/>
        </authorList>
    </citation>
    <scope>NUCLEOTIDE SEQUENCE [LARGE SCALE GENOMIC DNA]</scope>
    <source>
        <strain evidence="2 3">Wien I</strain>
    </source>
</reference>
<dbReference type="VEuPathDB" id="ToxoDB:CSUI_001286"/>
<dbReference type="InterPro" id="IPR016295">
    <property type="entry name" value="Proteasome_beta4"/>
</dbReference>
<evidence type="ECO:0000313" key="2">
    <source>
        <dbReference type="EMBL" id="PHJ24855.1"/>
    </source>
</evidence>
<keyword evidence="3" id="KW-1185">Reference proteome</keyword>
<dbReference type="AlphaFoldDB" id="A0A2C6LCS4"/>
<keyword evidence="1" id="KW-0539">Nucleus</keyword>
<keyword evidence="2" id="KW-0647">Proteasome</keyword>
<protein>
    <submittedName>
        <fullName evidence="2">20s proteasome subunit beta</fullName>
    </submittedName>
</protein>
<dbReference type="GO" id="GO:0005839">
    <property type="term" value="C:proteasome core complex"/>
    <property type="evidence" value="ECO:0007669"/>
    <property type="project" value="InterPro"/>
</dbReference>
<dbReference type="GeneID" id="94424703"/>
<dbReference type="RefSeq" id="XP_067926527.1">
    <property type="nucleotide sequence ID" value="XM_068061492.1"/>
</dbReference>
<organism evidence="2 3">
    <name type="scientific">Cystoisospora suis</name>
    <dbReference type="NCBI Taxonomy" id="483139"/>
    <lineage>
        <taxon>Eukaryota</taxon>
        <taxon>Sar</taxon>
        <taxon>Alveolata</taxon>
        <taxon>Apicomplexa</taxon>
        <taxon>Conoidasida</taxon>
        <taxon>Coccidia</taxon>
        <taxon>Eucoccidiorida</taxon>
        <taxon>Eimeriorina</taxon>
        <taxon>Sarcocystidae</taxon>
        <taxon>Cystoisospora</taxon>
    </lineage>
</organism>
<dbReference type="InterPro" id="IPR023333">
    <property type="entry name" value="Proteasome_suB-type"/>
</dbReference>
<dbReference type="GO" id="GO:0005737">
    <property type="term" value="C:cytoplasm"/>
    <property type="evidence" value="ECO:0007669"/>
    <property type="project" value="TreeGrafter"/>
</dbReference>
<dbReference type="PANTHER" id="PTHR32194:SF6">
    <property type="entry name" value="PROTEASOME SUBUNIT BETA"/>
    <property type="match status" value="1"/>
</dbReference>
<dbReference type="Gene3D" id="3.60.20.10">
    <property type="entry name" value="Glutamine Phosphoribosylpyrophosphate, subunit 1, domain 1"/>
    <property type="match status" value="1"/>
</dbReference>
<proteinExistence type="predicted"/>
<dbReference type="OrthoDB" id="10248542at2759"/>
<dbReference type="SUPFAM" id="SSF56235">
    <property type="entry name" value="N-terminal nucleophile aminohydrolases (Ntn hydrolases)"/>
    <property type="match status" value="1"/>
</dbReference>
<evidence type="ECO:0000313" key="3">
    <source>
        <dbReference type="Proteomes" id="UP000221165"/>
    </source>
</evidence>
<dbReference type="Pfam" id="PF00227">
    <property type="entry name" value="Proteasome"/>
    <property type="match status" value="2"/>
</dbReference>
<comment type="caution">
    <text evidence="2">The sequence shown here is derived from an EMBL/GenBank/DDBJ whole genome shotgun (WGS) entry which is preliminary data.</text>
</comment>
<sequence length="296" mass="33353">MSFSVRKNTSVLEAEASQTALDCSMTGLLPSPPRDTTNPVVTTSSVLGITYKDGILMVADTLASYGRMTRFKETSRFFALGGGAKPTTAIGTTGDYSDHQMLQRTLEQYSLREFLYDDNCNKTAHQYAALLSRLMYQKRSRMNPWWLSVIVAGYQGDHLHTTSSSHQDISLIPRSEGADPKLQSNKHKPFVLGYVDMFGTFYEDDIIATGLGRYFAVTLMRDRHRPDLSEEEARKLLEECMRILFYRDCGASNRIQFTKVTKAGVEIEEPYVIDSNWGYEGYTKKTMDMGLAGCAW</sequence>
<dbReference type="InterPro" id="IPR001353">
    <property type="entry name" value="Proteasome_sua/b"/>
</dbReference>
<dbReference type="GO" id="GO:0051603">
    <property type="term" value="P:proteolysis involved in protein catabolic process"/>
    <property type="evidence" value="ECO:0007669"/>
    <property type="project" value="InterPro"/>
</dbReference>
<dbReference type="EMBL" id="MIGC01000505">
    <property type="protein sequence ID" value="PHJ24855.1"/>
    <property type="molecule type" value="Genomic_DNA"/>
</dbReference>